<organism evidence="1">
    <name type="scientific">invertebrate metagenome</name>
    <dbReference type="NCBI Taxonomy" id="1711999"/>
    <lineage>
        <taxon>unclassified sequences</taxon>
        <taxon>metagenomes</taxon>
        <taxon>organismal metagenomes</taxon>
    </lineage>
</organism>
<name>A0A2H9T4R4_9ZZZZ</name>
<accession>A0A2H9T4R4</accession>
<dbReference type="EMBL" id="NSIT01000232">
    <property type="protein sequence ID" value="PJE78204.1"/>
    <property type="molecule type" value="Genomic_DNA"/>
</dbReference>
<protein>
    <submittedName>
        <fullName evidence="1">Uncharacterized protein</fullName>
    </submittedName>
</protein>
<comment type="caution">
    <text evidence="1">The sequence shown here is derived from an EMBL/GenBank/DDBJ whole genome shotgun (WGS) entry which is preliminary data.</text>
</comment>
<reference evidence="1" key="1">
    <citation type="journal article" date="2017" name="Appl. Environ. Microbiol.">
        <title>Molecular characterization of an Endozoicomonas-like organism causing infection in king scallop Pecten maximus L.</title>
        <authorList>
            <person name="Cano I."/>
            <person name="van Aerle R."/>
            <person name="Ross S."/>
            <person name="Verner-Jeffreys D.W."/>
            <person name="Paley R.K."/>
            <person name="Rimmer G."/>
            <person name="Ryder D."/>
            <person name="Hooper P."/>
            <person name="Stone D."/>
            <person name="Feist S.W."/>
        </authorList>
    </citation>
    <scope>NUCLEOTIDE SEQUENCE</scope>
</reference>
<proteinExistence type="predicted"/>
<evidence type="ECO:0000313" key="1">
    <source>
        <dbReference type="EMBL" id="PJE78204.1"/>
    </source>
</evidence>
<sequence length="43" mass="4879">MFVGIYLCLSEQPADNATVHRYHIQSPKGLLVGTWYINKTPTD</sequence>
<dbReference type="AlphaFoldDB" id="A0A2H9T4R4"/>
<gene>
    <name evidence="1" type="ORF">CI610_02860</name>
</gene>